<evidence type="ECO:0000313" key="3">
    <source>
        <dbReference type="Proteomes" id="UP000032675"/>
    </source>
</evidence>
<evidence type="ECO:0000256" key="1">
    <source>
        <dbReference type="SAM" id="MobiDB-lite"/>
    </source>
</evidence>
<evidence type="ECO:0000313" key="2">
    <source>
        <dbReference type="EMBL" id="GAN96568.1"/>
    </source>
</evidence>
<evidence type="ECO:0008006" key="4">
    <source>
        <dbReference type="Google" id="ProtNLM"/>
    </source>
</evidence>
<dbReference type="RefSeq" id="WP_048851317.1">
    <property type="nucleotide sequence ID" value="NZ_BANI01000074.1"/>
</dbReference>
<comment type="caution">
    <text evidence="2">The sequence shown here is derived from an EMBL/GenBank/DDBJ whole genome shotgun (WGS) entry which is preliminary data.</text>
</comment>
<accession>A0A0D6PZT1</accession>
<organism evidence="2 3">
    <name type="scientific">Komagataeibacter europaeus NBRC 3261</name>
    <dbReference type="NCBI Taxonomy" id="1234669"/>
    <lineage>
        <taxon>Bacteria</taxon>
        <taxon>Pseudomonadati</taxon>
        <taxon>Pseudomonadota</taxon>
        <taxon>Alphaproteobacteria</taxon>
        <taxon>Acetobacterales</taxon>
        <taxon>Acetobacteraceae</taxon>
        <taxon>Komagataeibacter</taxon>
    </lineage>
</organism>
<reference evidence="2 3" key="1">
    <citation type="submission" date="2012-11" db="EMBL/GenBank/DDBJ databases">
        <title>Whole genome sequence of Gluconacetobacter europaeus NBRC3261.</title>
        <authorList>
            <person name="Azuma Y."/>
            <person name="Higashiura N."/>
            <person name="Hirakawa H."/>
            <person name="Matsushita K."/>
        </authorList>
    </citation>
    <scope>NUCLEOTIDE SEQUENCE [LARGE SCALE GENOMIC DNA]</scope>
    <source>
        <strain evidence="2 3">NBRC 3261</strain>
    </source>
</reference>
<dbReference type="AlphaFoldDB" id="A0A0D6PZT1"/>
<gene>
    <name evidence="2" type="ORF">Geu3261_0080_006</name>
</gene>
<name>A0A0D6PZT1_KOMEU</name>
<protein>
    <recommendedName>
        <fullName evidence="4">DUF3465 domain-containing protein</fullName>
    </recommendedName>
</protein>
<feature type="compositionally biased region" description="Polar residues" evidence="1">
    <location>
        <begin position="45"/>
        <end position="58"/>
    </location>
</feature>
<feature type="region of interest" description="Disordered" evidence="1">
    <location>
        <begin position="30"/>
        <end position="58"/>
    </location>
</feature>
<dbReference type="Proteomes" id="UP000032675">
    <property type="component" value="Unassembled WGS sequence"/>
</dbReference>
<proteinExistence type="predicted"/>
<sequence length="189" mass="20924">MAATRWHIRGVMGLAAVLAVQGALMVPAEARRHHHHRREQAGEEYQQSGSEKDNAQTQAIASPVPETCDDRKFLADVEAAEGRQGDQPDRVEHVCGRVIAVSASKRTRSGLHGYFYVDVGNGVSIRIVSDLDRMSAPAWPWVAKGDQVDVLGRYYYDNARSQGIDWTHHGTGRTWPVAGYVTVNGTRYQ</sequence>
<dbReference type="EMBL" id="BANI01000074">
    <property type="protein sequence ID" value="GAN96568.1"/>
    <property type="molecule type" value="Genomic_DNA"/>
</dbReference>